<accession>C3JBG9</accession>
<protein>
    <submittedName>
        <fullName evidence="1">Uncharacterized protein</fullName>
    </submittedName>
</protein>
<comment type="caution">
    <text evidence="1">The sequence shown here is derived from an EMBL/GenBank/DDBJ whole genome shotgun (WGS) entry which is preliminary data.</text>
</comment>
<organism evidence="1 2">
    <name type="scientific">Porphyromonas endodontalis (strain ATCC 35406 / DSM 24491 / JCM 8526 / CCUG 16442 / BCRC 14492 / NCTC 13058 / HG 370)</name>
    <name type="common">Bacteroides endodontalis</name>
    <dbReference type="NCBI Taxonomy" id="553175"/>
    <lineage>
        <taxon>Bacteria</taxon>
        <taxon>Pseudomonadati</taxon>
        <taxon>Bacteroidota</taxon>
        <taxon>Bacteroidia</taxon>
        <taxon>Bacteroidales</taxon>
        <taxon>Porphyromonadaceae</taxon>
        <taxon>Porphyromonas</taxon>
    </lineage>
</organism>
<dbReference type="Proteomes" id="UP000004295">
    <property type="component" value="Unassembled WGS sequence"/>
</dbReference>
<gene>
    <name evidence="1" type="ORF">POREN0001_1703</name>
</gene>
<name>C3JBG9_POREA</name>
<reference evidence="1 2" key="1">
    <citation type="submission" date="2009-04" db="EMBL/GenBank/DDBJ databases">
        <authorList>
            <person name="Sebastian Y."/>
            <person name="Madupu R."/>
            <person name="Durkin A.S."/>
            <person name="Torralba M."/>
            <person name="Methe B."/>
            <person name="Sutton G.G."/>
            <person name="Strausberg R.L."/>
            <person name="Nelson K.E."/>
        </authorList>
    </citation>
    <scope>NUCLEOTIDE SEQUENCE [LARGE SCALE GENOMIC DNA]</scope>
    <source>
        <strain evidence="2">ATCC 35406 / BCRC 14492 / JCM 8526 / NCTC 13058 / HG 370</strain>
    </source>
</reference>
<proteinExistence type="predicted"/>
<dbReference type="EMBL" id="ACNN01000026">
    <property type="protein sequence ID" value="EEN82391.1"/>
    <property type="molecule type" value="Genomic_DNA"/>
</dbReference>
<sequence>MYLSSIKIFRSSVFSRTLERGKNKSAACKSNHFAADGRLTSVNME</sequence>
<dbReference type="STRING" id="553175.POREN0001_1703"/>
<evidence type="ECO:0000313" key="2">
    <source>
        <dbReference type="Proteomes" id="UP000004295"/>
    </source>
</evidence>
<keyword evidence="2" id="KW-1185">Reference proteome</keyword>
<dbReference type="AlphaFoldDB" id="C3JBG9"/>
<evidence type="ECO:0000313" key="1">
    <source>
        <dbReference type="EMBL" id="EEN82391.1"/>
    </source>
</evidence>